<evidence type="ECO:0000259" key="5">
    <source>
        <dbReference type="PROSITE" id="PS50885"/>
    </source>
</evidence>
<evidence type="ECO:0000256" key="1">
    <source>
        <dbReference type="ARBA" id="ARBA00001946"/>
    </source>
</evidence>
<dbReference type="SMART" id="SM00267">
    <property type="entry name" value="GGDEF"/>
    <property type="match status" value="1"/>
</dbReference>
<dbReference type="PANTHER" id="PTHR44757">
    <property type="entry name" value="DIGUANYLATE CYCLASE DGCP"/>
    <property type="match status" value="1"/>
</dbReference>
<evidence type="ECO:0000256" key="3">
    <source>
        <dbReference type="SAM" id="Phobius"/>
    </source>
</evidence>
<keyword evidence="3" id="KW-0812">Transmembrane</keyword>
<dbReference type="Gene3D" id="3.20.20.450">
    <property type="entry name" value="EAL domain"/>
    <property type="match status" value="1"/>
</dbReference>
<dbReference type="CDD" id="cd01949">
    <property type="entry name" value="GGDEF"/>
    <property type="match status" value="1"/>
</dbReference>
<dbReference type="AlphaFoldDB" id="A0AAW7XPC8"/>
<dbReference type="Gene3D" id="3.30.70.270">
    <property type="match status" value="1"/>
</dbReference>
<dbReference type="InterPro" id="IPR001633">
    <property type="entry name" value="EAL_dom"/>
</dbReference>
<dbReference type="Pfam" id="PF00672">
    <property type="entry name" value="HAMP"/>
    <property type="match status" value="1"/>
</dbReference>
<dbReference type="InterPro" id="IPR000160">
    <property type="entry name" value="GGDEF_dom"/>
</dbReference>
<dbReference type="NCBIfam" id="TIGR00254">
    <property type="entry name" value="GGDEF"/>
    <property type="match status" value="1"/>
</dbReference>
<feature type="coiled-coil region" evidence="2">
    <location>
        <begin position="362"/>
        <end position="389"/>
    </location>
</feature>
<evidence type="ECO:0000313" key="8">
    <source>
        <dbReference type="Proteomes" id="UP001169862"/>
    </source>
</evidence>
<comment type="caution">
    <text evidence="7">The sequence shown here is derived from an EMBL/GenBank/DDBJ whole genome shotgun (WGS) entry which is preliminary data.</text>
</comment>
<organism evidence="7 8">
    <name type="scientific">Neptunomonas phycophila</name>
    <dbReference type="NCBI Taxonomy" id="1572645"/>
    <lineage>
        <taxon>Bacteria</taxon>
        <taxon>Pseudomonadati</taxon>
        <taxon>Pseudomonadota</taxon>
        <taxon>Gammaproteobacteria</taxon>
        <taxon>Oceanospirillales</taxon>
        <taxon>Oceanospirillaceae</taxon>
        <taxon>Neptunomonas</taxon>
    </lineage>
</organism>
<dbReference type="InterPro" id="IPR043128">
    <property type="entry name" value="Rev_trsase/Diguanyl_cyclase"/>
</dbReference>
<dbReference type="SUPFAM" id="SSF158472">
    <property type="entry name" value="HAMP domain-like"/>
    <property type="match status" value="1"/>
</dbReference>
<dbReference type="PANTHER" id="PTHR44757:SF2">
    <property type="entry name" value="BIOFILM ARCHITECTURE MAINTENANCE PROTEIN MBAA"/>
    <property type="match status" value="1"/>
</dbReference>
<keyword evidence="2" id="KW-0175">Coiled coil</keyword>
<dbReference type="GO" id="GO:0016020">
    <property type="term" value="C:membrane"/>
    <property type="evidence" value="ECO:0007669"/>
    <property type="project" value="InterPro"/>
</dbReference>
<dbReference type="PROSITE" id="PS50885">
    <property type="entry name" value="HAMP"/>
    <property type="match status" value="1"/>
</dbReference>
<feature type="domain" description="HAMP" evidence="5">
    <location>
        <begin position="325"/>
        <end position="377"/>
    </location>
</feature>
<comment type="cofactor">
    <cofactor evidence="1">
        <name>Mg(2+)</name>
        <dbReference type="ChEBI" id="CHEBI:18420"/>
    </cofactor>
</comment>
<dbReference type="PROSITE" id="PS50883">
    <property type="entry name" value="EAL"/>
    <property type="match status" value="1"/>
</dbReference>
<proteinExistence type="predicted"/>
<dbReference type="InterPro" id="IPR035919">
    <property type="entry name" value="EAL_sf"/>
</dbReference>
<dbReference type="CDD" id="cd01948">
    <property type="entry name" value="EAL"/>
    <property type="match status" value="1"/>
</dbReference>
<feature type="transmembrane region" description="Helical" evidence="3">
    <location>
        <begin position="12"/>
        <end position="35"/>
    </location>
</feature>
<feature type="coiled-coil region" evidence="2">
    <location>
        <begin position="219"/>
        <end position="253"/>
    </location>
</feature>
<dbReference type="FunFam" id="3.30.70.270:FF:000001">
    <property type="entry name" value="Diguanylate cyclase domain protein"/>
    <property type="match status" value="1"/>
</dbReference>
<keyword evidence="3" id="KW-1133">Transmembrane helix</keyword>
<feature type="domain" description="EAL" evidence="4">
    <location>
        <begin position="562"/>
        <end position="818"/>
    </location>
</feature>
<dbReference type="InterPro" id="IPR003660">
    <property type="entry name" value="HAMP_dom"/>
</dbReference>
<dbReference type="Proteomes" id="UP001169862">
    <property type="component" value="Unassembled WGS sequence"/>
</dbReference>
<evidence type="ECO:0000259" key="4">
    <source>
        <dbReference type="PROSITE" id="PS50883"/>
    </source>
</evidence>
<feature type="transmembrane region" description="Helical" evidence="3">
    <location>
        <begin position="302"/>
        <end position="323"/>
    </location>
</feature>
<reference evidence="7" key="1">
    <citation type="submission" date="2023-07" db="EMBL/GenBank/DDBJ databases">
        <title>Genome content predicts the carbon catabolic preferences of heterotrophic bacteria.</title>
        <authorList>
            <person name="Gralka M."/>
        </authorList>
    </citation>
    <scope>NUCLEOTIDE SEQUENCE</scope>
    <source>
        <strain evidence="7">I2M16</strain>
    </source>
</reference>
<dbReference type="Gene3D" id="6.10.340.10">
    <property type="match status" value="1"/>
</dbReference>
<dbReference type="InterPro" id="IPR052155">
    <property type="entry name" value="Biofilm_reg_signaling"/>
</dbReference>
<dbReference type="EMBL" id="JAUOPG010000010">
    <property type="protein sequence ID" value="MDO6454793.1"/>
    <property type="molecule type" value="Genomic_DNA"/>
</dbReference>
<dbReference type="SUPFAM" id="SSF141868">
    <property type="entry name" value="EAL domain-like"/>
    <property type="match status" value="1"/>
</dbReference>
<dbReference type="InterPro" id="IPR029787">
    <property type="entry name" value="Nucleotide_cyclase"/>
</dbReference>
<keyword evidence="3" id="KW-0472">Membrane</keyword>
<gene>
    <name evidence="7" type="ORF">Q4490_14570</name>
</gene>
<dbReference type="RefSeq" id="WP_303551604.1">
    <property type="nucleotide sequence ID" value="NZ_JAUOPG010000010.1"/>
</dbReference>
<dbReference type="SUPFAM" id="SSF55073">
    <property type="entry name" value="Nucleotide cyclase"/>
    <property type="match status" value="1"/>
</dbReference>
<dbReference type="Pfam" id="PF00990">
    <property type="entry name" value="GGDEF"/>
    <property type="match status" value="1"/>
</dbReference>
<accession>A0AAW7XPC8</accession>
<evidence type="ECO:0000256" key="2">
    <source>
        <dbReference type="SAM" id="Coils"/>
    </source>
</evidence>
<protein>
    <submittedName>
        <fullName evidence="7">EAL domain-containing protein</fullName>
    </submittedName>
</protein>
<dbReference type="PROSITE" id="PS50887">
    <property type="entry name" value="GGDEF"/>
    <property type="match status" value="1"/>
</dbReference>
<dbReference type="Pfam" id="PF00563">
    <property type="entry name" value="EAL"/>
    <property type="match status" value="1"/>
</dbReference>
<dbReference type="GO" id="GO:0007165">
    <property type="term" value="P:signal transduction"/>
    <property type="evidence" value="ECO:0007669"/>
    <property type="project" value="InterPro"/>
</dbReference>
<dbReference type="CDD" id="cd06225">
    <property type="entry name" value="HAMP"/>
    <property type="match status" value="1"/>
</dbReference>
<evidence type="ECO:0000259" key="6">
    <source>
        <dbReference type="PROSITE" id="PS50887"/>
    </source>
</evidence>
<evidence type="ECO:0000313" key="7">
    <source>
        <dbReference type="EMBL" id="MDO6454793.1"/>
    </source>
</evidence>
<feature type="domain" description="GGDEF" evidence="6">
    <location>
        <begin position="420"/>
        <end position="553"/>
    </location>
</feature>
<name>A0AAW7XPC8_9GAMM</name>
<dbReference type="SMART" id="SM00304">
    <property type="entry name" value="HAMP"/>
    <property type="match status" value="1"/>
</dbReference>
<sequence>MKKAVLTLGARLAITVFMLMAITGVGFGIVISALYSVESILETESSEHVSSLTTNSVVSRQIFELSTRVQLLEQTFLYNESILTEEGFNIDEQLQLMRGLSTNDDFKKHMDLFIEDFHRFLGNSLTLNRILQELGHIDVGLGEQIDQLDLLVAEDKVDQLLDKKYTYITDHIDLMNMLRESYLEVGKMVGAVRSRITPETEKVVILEVLKELDIFRLHLANLEASNEAIAQDKRQLSRALAKYTAVLRKLRANLDQRWIVMESLLDSQNQLLSFVETTEYQVQESALSLKERLEQDIGDLRFVVLVTALVAVIFGVVFISLMVKRHIRRPLDALIDGFYQLESSEFNQRISLNRTDEWNTIEKAFNQMASRLEEIYRQLNNEKKNFNYLAHHDPLTGMANRLYINQQLDSVIAHSRKQGKPFTLLYLDVDQFKNINDSLGHGAGDQLLKEVSDRLLDVIGANGHVARLGGDEFMVLFPNVQSIKAVSVFAEAINRALRKAFTLEGEPIYVTSSIGVCQYPEHGDNVETLVRNADTAMYYAKRQGRDQFCVYTDAMTHEAHDLIYKSAGIRRALENDEFELLFQPQFDIVAPTIIGAEALIRWNHPELGQLSPDAFLDVAEQTGLILDIDDWVFKQVAALVSEWKSQGFNLDGISFSVNFSGRKFFEPGLGKQLDDVIAMYDCSATQLVLEITERDMMSRFDLSAATIKDLRKRGYRVSIDDFGTGYSSLASLKNLPADTIKLDRSFILDIVTSDRDLAIVKSVMTLAEELGLSVVAEGVETQDQVDSLISIDCQYAQGYHFAYPLREDQWMLLLSAYNNALPRTS</sequence>
<dbReference type="GO" id="GO:0003824">
    <property type="term" value="F:catalytic activity"/>
    <property type="evidence" value="ECO:0007669"/>
    <property type="project" value="UniProtKB-ARBA"/>
</dbReference>
<dbReference type="SMART" id="SM00052">
    <property type="entry name" value="EAL"/>
    <property type="match status" value="1"/>
</dbReference>